<dbReference type="GO" id="GO:0005634">
    <property type="term" value="C:nucleus"/>
    <property type="evidence" value="ECO:0007669"/>
    <property type="project" value="UniProtKB-SubCell"/>
</dbReference>
<dbReference type="GO" id="GO:0030154">
    <property type="term" value="P:cell differentiation"/>
    <property type="evidence" value="ECO:0007669"/>
    <property type="project" value="TreeGrafter"/>
</dbReference>
<dbReference type="Gene3D" id="1.10.10.60">
    <property type="entry name" value="Homeodomain-like"/>
    <property type="match status" value="1"/>
</dbReference>
<dbReference type="PRINTS" id="PR00024">
    <property type="entry name" value="HOMEOBOX"/>
</dbReference>
<evidence type="ECO:0000256" key="6">
    <source>
        <dbReference type="RuleBase" id="RU000682"/>
    </source>
</evidence>
<proteinExistence type="predicted"/>
<dbReference type="InterPro" id="IPR009057">
    <property type="entry name" value="Homeodomain-like_sf"/>
</dbReference>
<evidence type="ECO:0000256" key="5">
    <source>
        <dbReference type="PROSITE-ProRule" id="PRU00108"/>
    </source>
</evidence>
<comment type="caution">
    <text evidence="9">The sequence shown here is derived from an EMBL/GenBank/DDBJ whole genome shotgun (WGS) entry which is preliminary data.</text>
</comment>
<name>A0A0P7XL43_SCLFO</name>
<dbReference type="SUPFAM" id="SSF46689">
    <property type="entry name" value="Homeodomain-like"/>
    <property type="match status" value="1"/>
</dbReference>
<comment type="subcellular location">
    <subcellularLocation>
        <location evidence="1 5 6">Nucleus</location>
    </subcellularLocation>
</comment>
<keyword evidence="2 5" id="KW-0238">DNA-binding</keyword>
<dbReference type="Proteomes" id="UP000034805">
    <property type="component" value="Unassembled WGS sequence"/>
</dbReference>
<dbReference type="InterPro" id="IPR020479">
    <property type="entry name" value="HD_metazoa"/>
</dbReference>
<dbReference type="CDD" id="cd00086">
    <property type="entry name" value="homeodomain"/>
    <property type="match status" value="1"/>
</dbReference>
<evidence type="ECO:0000256" key="2">
    <source>
        <dbReference type="ARBA" id="ARBA00023125"/>
    </source>
</evidence>
<sequence>MDPNTTGSLWLGGQGHFTPDFQVSMYPYSMQTTVSKSVFTQDSSGCPMRVGPLPTSTPGDHFGWDYTSSLYGLSKSDPGAPIISGCRLDLGGDWRAGRPQFNTDCSHLGEMPGKKKHTRPTFSGHQIFLLEKTFEKTKYLSGPERTKLARSLGMTESQVKVWFQNRRTKWRKKSTVEPSSTQPSPRQQAVAEVEDEAYNKPLDPDEDDDDNNKLRELLRKQRPTFSV</sequence>
<dbReference type="SMART" id="SM00389">
    <property type="entry name" value="HOX"/>
    <property type="match status" value="1"/>
</dbReference>
<dbReference type="PANTHER" id="PTHR24340">
    <property type="entry name" value="HOMEOBOX PROTEIN NKX"/>
    <property type="match status" value="1"/>
</dbReference>
<dbReference type="PROSITE" id="PS50071">
    <property type="entry name" value="HOMEOBOX_2"/>
    <property type="match status" value="1"/>
</dbReference>
<evidence type="ECO:0000256" key="7">
    <source>
        <dbReference type="SAM" id="MobiDB-lite"/>
    </source>
</evidence>
<feature type="DNA-binding region" description="Homeobox" evidence="5">
    <location>
        <begin position="115"/>
        <end position="174"/>
    </location>
</feature>
<evidence type="ECO:0000256" key="1">
    <source>
        <dbReference type="ARBA" id="ARBA00004123"/>
    </source>
</evidence>
<feature type="compositionally biased region" description="Polar residues" evidence="7">
    <location>
        <begin position="176"/>
        <end position="187"/>
    </location>
</feature>
<dbReference type="InterPro" id="IPR001356">
    <property type="entry name" value="HD"/>
</dbReference>
<feature type="domain" description="Homeobox" evidence="8">
    <location>
        <begin position="113"/>
        <end position="173"/>
    </location>
</feature>
<accession>A0A0P7XL43</accession>
<evidence type="ECO:0000313" key="10">
    <source>
        <dbReference type="Proteomes" id="UP000034805"/>
    </source>
</evidence>
<dbReference type="EMBL" id="JARO02001327">
    <property type="protein sequence ID" value="KPP75798.1"/>
    <property type="molecule type" value="Genomic_DNA"/>
</dbReference>
<gene>
    <name evidence="9" type="ORF">Z043_104930</name>
</gene>
<feature type="region of interest" description="Disordered" evidence="7">
    <location>
        <begin position="172"/>
        <end position="227"/>
    </location>
</feature>
<dbReference type="GO" id="GO:0000981">
    <property type="term" value="F:DNA-binding transcription factor activity, RNA polymerase II-specific"/>
    <property type="evidence" value="ECO:0007669"/>
    <property type="project" value="InterPro"/>
</dbReference>
<evidence type="ECO:0000256" key="4">
    <source>
        <dbReference type="ARBA" id="ARBA00023242"/>
    </source>
</evidence>
<dbReference type="PANTHER" id="PTHR24340:SF35">
    <property type="entry name" value="HGTX, ISOFORM C"/>
    <property type="match status" value="1"/>
</dbReference>
<evidence type="ECO:0000313" key="9">
    <source>
        <dbReference type="EMBL" id="KPP75798.1"/>
    </source>
</evidence>
<dbReference type="FunFam" id="1.10.10.60:FF:000391">
    <property type="entry name" value="Homeobox transcription factor"/>
    <property type="match status" value="1"/>
</dbReference>
<evidence type="ECO:0000259" key="8">
    <source>
        <dbReference type="PROSITE" id="PS50071"/>
    </source>
</evidence>
<dbReference type="InterPro" id="IPR017970">
    <property type="entry name" value="Homeobox_CS"/>
</dbReference>
<dbReference type="GO" id="GO:0000978">
    <property type="term" value="F:RNA polymerase II cis-regulatory region sequence-specific DNA binding"/>
    <property type="evidence" value="ECO:0007669"/>
    <property type="project" value="TreeGrafter"/>
</dbReference>
<dbReference type="Pfam" id="PF00046">
    <property type="entry name" value="Homeodomain"/>
    <property type="match status" value="1"/>
</dbReference>
<reference evidence="9 10" key="1">
    <citation type="submission" date="2015-08" db="EMBL/GenBank/DDBJ databases">
        <title>The genome of the Asian arowana (Scleropages formosus).</title>
        <authorList>
            <person name="Tan M.H."/>
            <person name="Gan H.M."/>
            <person name="Croft L.J."/>
            <person name="Austin C.M."/>
        </authorList>
    </citation>
    <scope>NUCLEOTIDE SEQUENCE [LARGE SCALE GENOMIC DNA]</scope>
    <source>
        <strain evidence="9">Aro1</strain>
    </source>
</reference>
<protein>
    <submittedName>
        <fullName evidence="9">Homeobox protein Nkx-6.3-like</fullName>
    </submittedName>
</protein>
<keyword evidence="4 5" id="KW-0539">Nucleus</keyword>
<keyword evidence="3 5" id="KW-0371">Homeobox</keyword>
<dbReference type="PROSITE" id="PS00027">
    <property type="entry name" value="HOMEOBOX_1"/>
    <property type="match status" value="1"/>
</dbReference>
<organism evidence="9 10">
    <name type="scientific">Scleropages formosus</name>
    <name type="common">Asian bonytongue</name>
    <name type="synonym">Osteoglossum formosum</name>
    <dbReference type="NCBI Taxonomy" id="113540"/>
    <lineage>
        <taxon>Eukaryota</taxon>
        <taxon>Metazoa</taxon>
        <taxon>Chordata</taxon>
        <taxon>Craniata</taxon>
        <taxon>Vertebrata</taxon>
        <taxon>Euteleostomi</taxon>
        <taxon>Actinopterygii</taxon>
        <taxon>Neopterygii</taxon>
        <taxon>Teleostei</taxon>
        <taxon>Osteoglossocephala</taxon>
        <taxon>Osteoglossomorpha</taxon>
        <taxon>Osteoglossiformes</taxon>
        <taxon>Osteoglossidae</taxon>
        <taxon>Scleropages</taxon>
    </lineage>
</organism>
<dbReference type="PRINTS" id="PR00031">
    <property type="entry name" value="HTHREPRESSR"/>
</dbReference>
<dbReference type="AlphaFoldDB" id="A0A0P7XL43"/>
<dbReference type="InterPro" id="IPR000047">
    <property type="entry name" value="HTH_motif"/>
</dbReference>
<dbReference type="InterPro" id="IPR050394">
    <property type="entry name" value="Homeobox_NK-like"/>
</dbReference>
<evidence type="ECO:0000256" key="3">
    <source>
        <dbReference type="ARBA" id="ARBA00023155"/>
    </source>
</evidence>